<accession>A0A8K0W018</accession>
<reference evidence="2" key="1">
    <citation type="journal article" date="2021" name="Nat. Commun.">
        <title>Genetic determinants of endophytism in the Arabidopsis root mycobiome.</title>
        <authorList>
            <person name="Mesny F."/>
            <person name="Miyauchi S."/>
            <person name="Thiergart T."/>
            <person name="Pickel B."/>
            <person name="Atanasova L."/>
            <person name="Karlsson M."/>
            <person name="Huettel B."/>
            <person name="Barry K.W."/>
            <person name="Haridas S."/>
            <person name="Chen C."/>
            <person name="Bauer D."/>
            <person name="Andreopoulos W."/>
            <person name="Pangilinan J."/>
            <person name="LaButti K."/>
            <person name="Riley R."/>
            <person name="Lipzen A."/>
            <person name="Clum A."/>
            <person name="Drula E."/>
            <person name="Henrissat B."/>
            <person name="Kohler A."/>
            <person name="Grigoriev I.V."/>
            <person name="Martin F.M."/>
            <person name="Hacquard S."/>
        </authorList>
    </citation>
    <scope>NUCLEOTIDE SEQUENCE</scope>
    <source>
        <strain evidence="2">MPI-SDFR-AT-0120</strain>
    </source>
</reference>
<feature type="compositionally biased region" description="Polar residues" evidence="1">
    <location>
        <begin position="230"/>
        <end position="242"/>
    </location>
</feature>
<dbReference type="Proteomes" id="UP000813461">
    <property type="component" value="Unassembled WGS sequence"/>
</dbReference>
<dbReference type="AlphaFoldDB" id="A0A8K0W018"/>
<evidence type="ECO:0000256" key="1">
    <source>
        <dbReference type="SAM" id="MobiDB-lite"/>
    </source>
</evidence>
<dbReference type="OrthoDB" id="3796468at2759"/>
<protein>
    <submittedName>
        <fullName evidence="2">Uncharacterized protein</fullName>
    </submittedName>
</protein>
<dbReference type="EMBL" id="JAGMVJ010000006">
    <property type="protein sequence ID" value="KAH7089793.1"/>
    <property type="molecule type" value="Genomic_DNA"/>
</dbReference>
<name>A0A8K0W018_9PLEO</name>
<evidence type="ECO:0000313" key="3">
    <source>
        <dbReference type="Proteomes" id="UP000813461"/>
    </source>
</evidence>
<feature type="region of interest" description="Disordered" evidence="1">
    <location>
        <begin position="202"/>
        <end position="270"/>
    </location>
</feature>
<comment type="caution">
    <text evidence="2">The sequence shown here is derived from an EMBL/GenBank/DDBJ whole genome shotgun (WGS) entry which is preliminary data.</text>
</comment>
<organism evidence="2 3">
    <name type="scientific">Paraphoma chrysanthemicola</name>
    <dbReference type="NCBI Taxonomy" id="798071"/>
    <lineage>
        <taxon>Eukaryota</taxon>
        <taxon>Fungi</taxon>
        <taxon>Dikarya</taxon>
        <taxon>Ascomycota</taxon>
        <taxon>Pezizomycotina</taxon>
        <taxon>Dothideomycetes</taxon>
        <taxon>Pleosporomycetidae</taxon>
        <taxon>Pleosporales</taxon>
        <taxon>Pleosporineae</taxon>
        <taxon>Phaeosphaeriaceae</taxon>
        <taxon>Paraphoma</taxon>
    </lineage>
</organism>
<sequence>MKRICSATTHKVSGEMRIPHNILDGLETIRACRVLALFADARRIEKLIAREWMCNTIFDTSSSTLSLIWSAYFGTFRESEIGDGIVWFVLNETQKDAHGLAEEMWVVLEEEDFLTLKMRVREEVVGRCWRGESRGEFLDRCGRERERLVRRRERRARKELERVERIERIRAMSRREAPRLAHELVASTSKVWKAPESWLADSEDAKAESKGSGQSLVDDKPLPRPPSGDQVHSSSPPQTSGNSEHEQQVDPVSVLYADDSSARPSVQQET</sequence>
<proteinExistence type="predicted"/>
<gene>
    <name evidence="2" type="ORF">FB567DRAFT_521566</name>
</gene>
<evidence type="ECO:0000313" key="2">
    <source>
        <dbReference type="EMBL" id="KAH7089793.1"/>
    </source>
</evidence>
<keyword evidence="3" id="KW-1185">Reference proteome</keyword>